<evidence type="ECO:0000256" key="4">
    <source>
        <dbReference type="ARBA" id="ARBA00022723"/>
    </source>
</evidence>
<reference evidence="11 12" key="1">
    <citation type="submission" date="2017-03" db="EMBL/GenBank/DDBJ databases">
        <authorList>
            <person name="Afonso C.L."/>
            <person name="Miller P.J."/>
            <person name="Scott M.A."/>
            <person name="Spackman E."/>
            <person name="Goraichik I."/>
            <person name="Dimitrov K.M."/>
            <person name="Suarez D.L."/>
            <person name="Swayne D.E."/>
        </authorList>
    </citation>
    <scope>NUCLEOTIDE SEQUENCE [LARGE SCALE GENOMIC DNA]</scope>
    <source>
        <strain evidence="11 12">CECT 7691</strain>
    </source>
</reference>
<dbReference type="InterPro" id="IPR011055">
    <property type="entry name" value="Dup_hybrid_motif"/>
</dbReference>
<gene>
    <name evidence="11" type="primary">mepM_1</name>
    <name evidence="11" type="ORF">OCH7691_00001</name>
</gene>
<organism evidence="11 12">
    <name type="scientific">Oceanibacterium hippocampi</name>
    <dbReference type="NCBI Taxonomy" id="745714"/>
    <lineage>
        <taxon>Bacteria</taxon>
        <taxon>Pseudomonadati</taxon>
        <taxon>Pseudomonadota</taxon>
        <taxon>Alphaproteobacteria</taxon>
        <taxon>Sneathiellales</taxon>
        <taxon>Sneathiellaceae</taxon>
        <taxon>Oceanibacterium</taxon>
    </lineage>
</organism>
<dbReference type="Gene3D" id="2.70.70.10">
    <property type="entry name" value="Glucose Permease (Domain IIA)"/>
    <property type="match status" value="1"/>
</dbReference>
<dbReference type="PANTHER" id="PTHR21666">
    <property type="entry name" value="PEPTIDASE-RELATED"/>
    <property type="match status" value="1"/>
</dbReference>
<evidence type="ECO:0000259" key="10">
    <source>
        <dbReference type="Pfam" id="PF19425"/>
    </source>
</evidence>
<evidence type="ECO:0000256" key="2">
    <source>
        <dbReference type="ARBA" id="ARBA00004196"/>
    </source>
</evidence>
<evidence type="ECO:0000256" key="7">
    <source>
        <dbReference type="ARBA" id="ARBA00023049"/>
    </source>
</evidence>
<evidence type="ECO:0000313" key="11">
    <source>
        <dbReference type="EMBL" id="SLN09899.1"/>
    </source>
</evidence>
<keyword evidence="3" id="KW-0645">Protease</keyword>
<evidence type="ECO:0000256" key="1">
    <source>
        <dbReference type="ARBA" id="ARBA00001947"/>
    </source>
</evidence>
<dbReference type="CDD" id="cd12797">
    <property type="entry name" value="M23_peptidase"/>
    <property type="match status" value="1"/>
</dbReference>
<dbReference type="FunFam" id="2.70.70.10:FF:000006">
    <property type="entry name" value="M23 family peptidase"/>
    <property type="match status" value="1"/>
</dbReference>
<keyword evidence="6" id="KW-0862">Zinc</keyword>
<dbReference type="GO" id="GO:0006508">
    <property type="term" value="P:proteolysis"/>
    <property type="evidence" value="ECO:0007669"/>
    <property type="project" value="UniProtKB-KW"/>
</dbReference>
<evidence type="ECO:0000256" key="6">
    <source>
        <dbReference type="ARBA" id="ARBA00022833"/>
    </source>
</evidence>
<dbReference type="InterPro" id="IPR016047">
    <property type="entry name" value="M23ase_b-sheet_dom"/>
</dbReference>
<evidence type="ECO:0000256" key="3">
    <source>
        <dbReference type="ARBA" id="ARBA00022670"/>
    </source>
</evidence>
<evidence type="ECO:0000256" key="8">
    <source>
        <dbReference type="SAM" id="Phobius"/>
    </source>
</evidence>
<dbReference type="Proteomes" id="UP000193200">
    <property type="component" value="Unassembled WGS sequence"/>
</dbReference>
<accession>A0A1Y5R5V0</accession>
<comment type="cofactor">
    <cofactor evidence="1">
        <name>Zn(2+)</name>
        <dbReference type="ChEBI" id="CHEBI:29105"/>
    </cofactor>
</comment>
<dbReference type="FunCoup" id="A0A1Y5R5V0">
    <property type="interactions" value="91"/>
</dbReference>
<keyword evidence="5 11" id="KW-0378">Hydrolase</keyword>
<feature type="transmembrane region" description="Helical" evidence="8">
    <location>
        <begin position="21"/>
        <end position="41"/>
    </location>
</feature>
<keyword evidence="4" id="KW-0479">Metal-binding</keyword>
<name>A0A1Y5R5V0_9PROT</name>
<feature type="domain" description="M23ase beta-sheet core" evidence="9">
    <location>
        <begin position="359"/>
        <end position="456"/>
    </location>
</feature>
<dbReference type="RefSeq" id="WP_085881387.1">
    <property type="nucleotide sequence ID" value="NZ_FWFR01000001.1"/>
</dbReference>
<keyword evidence="8" id="KW-1133">Transmembrane helix</keyword>
<evidence type="ECO:0000259" key="9">
    <source>
        <dbReference type="Pfam" id="PF01551"/>
    </source>
</evidence>
<dbReference type="Pfam" id="PF01551">
    <property type="entry name" value="Peptidase_M23"/>
    <property type="match status" value="1"/>
</dbReference>
<sequence length="499" mass="53970">MTKKRTSRFKGAERRGIISPATVALSGVICGAVLALAGLALTDGGTFDMPRASGYDERLEPTPPVLESRANRFLTAEAAPLESPIEVALAPTGKAGNDDDILGPVLPGDGPAQDPEEVEADPDSALVKAVAVAKGDTLAKLLARAGTDSRDAHQAITALSEVFDPRRLRIGQEIRLEFSPLGEGAEGELRLSRVSLMDSVEHEVSATRRDDAFTPEENHLELERSLVRSDGVINSSLFLAARDAGLPPEIVIEMIRIFSFDVDFQREVQPGDRFSVYYESFRNDAGETVKYGNILLAGMTLSGEQLTFYRFTPDDDGVTDYFTATGQSVKKTLMRTPIDGARLSSGFGKRRHPILGYTKMHRGVDFAAPSGTPIMAAGDGVVEFAGRHGGYGNYVRIRHNGTYKTAYAHMRRFGKGVRAGTRVRQGQIIGYVGTTGRSTGPHLHYEVLKGDHQVNPLAIKLPTGRKLSGSMLARFAKERDSLETRFAAAPVVNRQASAD</sequence>
<dbReference type="Pfam" id="PF19425">
    <property type="entry name" value="Csd3_N2"/>
    <property type="match status" value="1"/>
</dbReference>
<dbReference type="InterPro" id="IPR050570">
    <property type="entry name" value="Cell_wall_metabolism_enzyme"/>
</dbReference>
<protein>
    <submittedName>
        <fullName evidence="11">Murein DD-endopeptidase MepM</fullName>
        <ecNumber evidence="11">3.4.24.-</ecNumber>
    </submittedName>
</protein>
<comment type="subcellular location">
    <subcellularLocation>
        <location evidence="2">Cell envelope</location>
    </subcellularLocation>
</comment>
<evidence type="ECO:0000313" key="12">
    <source>
        <dbReference type="Proteomes" id="UP000193200"/>
    </source>
</evidence>
<keyword evidence="8" id="KW-0472">Membrane</keyword>
<dbReference type="GO" id="GO:0030313">
    <property type="term" value="C:cell envelope"/>
    <property type="evidence" value="ECO:0007669"/>
    <property type="project" value="UniProtKB-SubCell"/>
</dbReference>
<dbReference type="EC" id="3.4.24.-" evidence="11"/>
<dbReference type="SUPFAM" id="SSF51261">
    <property type="entry name" value="Duplicated hybrid motif"/>
    <property type="match status" value="1"/>
</dbReference>
<dbReference type="InterPro" id="IPR045834">
    <property type="entry name" value="Csd3_N2"/>
</dbReference>
<dbReference type="GO" id="GO:0004222">
    <property type="term" value="F:metalloendopeptidase activity"/>
    <property type="evidence" value="ECO:0007669"/>
    <property type="project" value="TreeGrafter"/>
</dbReference>
<dbReference type="AlphaFoldDB" id="A0A1Y5R5V0"/>
<dbReference type="Gene3D" id="3.10.450.350">
    <property type="match status" value="2"/>
</dbReference>
<proteinExistence type="predicted"/>
<feature type="domain" description="Csd3-like second N-terminal" evidence="10">
    <location>
        <begin position="230"/>
        <end position="347"/>
    </location>
</feature>
<dbReference type="GO" id="GO:0046872">
    <property type="term" value="F:metal ion binding"/>
    <property type="evidence" value="ECO:0007669"/>
    <property type="project" value="UniProtKB-KW"/>
</dbReference>
<dbReference type="PANTHER" id="PTHR21666:SF288">
    <property type="entry name" value="CELL DIVISION PROTEIN YTFB"/>
    <property type="match status" value="1"/>
</dbReference>
<dbReference type="EMBL" id="FWFR01000001">
    <property type="protein sequence ID" value="SLN09899.1"/>
    <property type="molecule type" value="Genomic_DNA"/>
</dbReference>
<dbReference type="InParanoid" id="A0A1Y5R5V0"/>
<keyword evidence="8" id="KW-0812">Transmembrane</keyword>
<keyword evidence="7" id="KW-0482">Metalloprotease</keyword>
<evidence type="ECO:0000256" key="5">
    <source>
        <dbReference type="ARBA" id="ARBA00022801"/>
    </source>
</evidence>
<keyword evidence="12" id="KW-1185">Reference proteome</keyword>